<dbReference type="PANTHER" id="PTHR31168">
    <property type="entry name" value="OS02G0292800 PROTEIN"/>
    <property type="match status" value="1"/>
</dbReference>
<feature type="transmembrane region" description="Helical" evidence="1">
    <location>
        <begin position="73"/>
        <end position="96"/>
    </location>
</feature>
<evidence type="ECO:0000256" key="1">
    <source>
        <dbReference type="SAM" id="Phobius"/>
    </source>
</evidence>
<reference evidence="3" key="2">
    <citation type="submission" date="2019-01" db="EMBL/GenBank/DDBJ databases">
        <title>Genome sequence of Desulfonema ishimotonii strain Tokyo 01.</title>
        <authorList>
            <person name="Fukui M."/>
        </authorList>
    </citation>
    <scope>NUCLEOTIDE SEQUENCE [LARGE SCALE GENOMIC DNA]</scope>
    <source>
        <strain evidence="3">Tokyo 01</strain>
    </source>
</reference>
<dbReference type="InterPro" id="IPR006747">
    <property type="entry name" value="DUF599"/>
</dbReference>
<protein>
    <submittedName>
        <fullName evidence="2">DUF599 domain-containing protein</fullName>
    </submittedName>
</protein>
<dbReference type="Pfam" id="PF04654">
    <property type="entry name" value="DUF599"/>
    <property type="match status" value="1"/>
</dbReference>
<keyword evidence="3" id="KW-1185">Reference proteome</keyword>
<proteinExistence type="predicted"/>
<gene>
    <name evidence="2" type="ORF">DENIS_3399</name>
</gene>
<reference evidence="3" key="1">
    <citation type="submission" date="2017-11" db="EMBL/GenBank/DDBJ databases">
        <authorList>
            <person name="Watanabe M."/>
            <person name="Kojima H."/>
        </authorList>
    </citation>
    <scope>NUCLEOTIDE SEQUENCE [LARGE SCALE GENOMIC DNA]</scope>
    <source>
        <strain evidence="3">Tokyo 01</strain>
    </source>
</reference>
<comment type="caution">
    <text evidence="2">The sequence shown here is derived from an EMBL/GenBank/DDBJ whole genome shotgun (WGS) entry which is preliminary data.</text>
</comment>
<evidence type="ECO:0000313" key="2">
    <source>
        <dbReference type="EMBL" id="GBC62427.1"/>
    </source>
</evidence>
<name>A0A401FZQ4_9BACT</name>
<evidence type="ECO:0000313" key="3">
    <source>
        <dbReference type="Proteomes" id="UP000288096"/>
    </source>
</evidence>
<dbReference type="RefSeq" id="WP_208022603.1">
    <property type="nucleotide sequence ID" value="NZ_BEXT01000001.1"/>
</dbReference>
<feature type="transmembrane region" description="Helical" evidence="1">
    <location>
        <begin position="9"/>
        <end position="28"/>
    </location>
</feature>
<organism evidence="2 3">
    <name type="scientific">Desulfonema ishimotonii</name>
    <dbReference type="NCBI Taxonomy" id="45657"/>
    <lineage>
        <taxon>Bacteria</taxon>
        <taxon>Pseudomonadati</taxon>
        <taxon>Thermodesulfobacteriota</taxon>
        <taxon>Desulfobacteria</taxon>
        <taxon>Desulfobacterales</taxon>
        <taxon>Desulfococcaceae</taxon>
        <taxon>Desulfonema</taxon>
    </lineage>
</organism>
<keyword evidence="1" id="KW-1133">Transmembrane helix</keyword>
<dbReference type="PANTHER" id="PTHR31168:SF1">
    <property type="entry name" value="DUF599 FAMILY PROTEIN"/>
    <property type="match status" value="1"/>
</dbReference>
<feature type="transmembrane region" description="Helical" evidence="1">
    <location>
        <begin position="184"/>
        <end position="211"/>
    </location>
</feature>
<accession>A0A401FZQ4</accession>
<feature type="transmembrane region" description="Helical" evidence="1">
    <location>
        <begin position="117"/>
        <end position="136"/>
    </location>
</feature>
<keyword evidence="1" id="KW-0472">Membrane</keyword>
<dbReference type="AlphaFoldDB" id="A0A401FZQ4"/>
<sequence>MDISSVKVLWPEMLTDGAAFLVLFFYHFHYARRVRSAPTKTSLGMANHLRQKWVRSIMSENRDILGVQTLRNWVMASTFLASTAVLIDMSILSVAFRPTEKMVMISQTLNFIGSESEMLWLFKLMTLTVNFFFAFFNFTLSIRYYNHAGFMIDIPNEDPELTDGAVTEVINRGALHYFLGMRGYYLAVPLTLWLFGPLWLLAGAVILITVLHKLDRTI</sequence>
<keyword evidence="1" id="KW-0812">Transmembrane</keyword>
<dbReference type="Proteomes" id="UP000288096">
    <property type="component" value="Unassembled WGS sequence"/>
</dbReference>
<dbReference type="EMBL" id="BEXT01000001">
    <property type="protein sequence ID" value="GBC62427.1"/>
    <property type="molecule type" value="Genomic_DNA"/>
</dbReference>